<evidence type="ECO:0000313" key="3">
    <source>
        <dbReference type="EMBL" id="KAI9247711.1"/>
    </source>
</evidence>
<dbReference type="PANTHER" id="PTHR13318">
    <property type="entry name" value="PARTNER OF PAIRED, ISOFORM B-RELATED"/>
    <property type="match status" value="1"/>
</dbReference>
<name>A0AAD5K034_9FUNG</name>
<evidence type="ECO:0000256" key="1">
    <source>
        <dbReference type="SAM" id="MobiDB-lite"/>
    </source>
</evidence>
<comment type="caution">
    <text evidence="3">The sequence shown here is derived from an EMBL/GenBank/DDBJ whole genome shotgun (WGS) entry which is preliminary data.</text>
</comment>
<dbReference type="Pfam" id="PF00646">
    <property type="entry name" value="F-box"/>
    <property type="match status" value="1"/>
</dbReference>
<dbReference type="Gene3D" id="1.25.40.10">
    <property type="entry name" value="Tetratricopeptide repeat domain"/>
    <property type="match status" value="1"/>
</dbReference>
<dbReference type="InterPro" id="IPR011990">
    <property type="entry name" value="TPR-like_helical_dom_sf"/>
</dbReference>
<evidence type="ECO:0000313" key="4">
    <source>
        <dbReference type="Proteomes" id="UP001209540"/>
    </source>
</evidence>
<protein>
    <recommendedName>
        <fullName evidence="2">F-box domain-containing protein</fullName>
    </recommendedName>
</protein>
<dbReference type="InterPro" id="IPR001810">
    <property type="entry name" value="F-box_dom"/>
</dbReference>
<organism evidence="3 4">
    <name type="scientific">Phascolomyces articulosus</name>
    <dbReference type="NCBI Taxonomy" id="60185"/>
    <lineage>
        <taxon>Eukaryota</taxon>
        <taxon>Fungi</taxon>
        <taxon>Fungi incertae sedis</taxon>
        <taxon>Mucoromycota</taxon>
        <taxon>Mucoromycotina</taxon>
        <taxon>Mucoromycetes</taxon>
        <taxon>Mucorales</taxon>
        <taxon>Lichtheimiaceae</taxon>
        <taxon>Phascolomyces</taxon>
    </lineage>
</organism>
<proteinExistence type="predicted"/>
<keyword evidence="4" id="KW-1185">Reference proteome</keyword>
<dbReference type="SUPFAM" id="SSF52047">
    <property type="entry name" value="RNI-like"/>
    <property type="match status" value="1"/>
</dbReference>
<dbReference type="Gene3D" id="3.80.10.10">
    <property type="entry name" value="Ribonuclease Inhibitor"/>
    <property type="match status" value="2"/>
</dbReference>
<evidence type="ECO:0000259" key="2">
    <source>
        <dbReference type="Pfam" id="PF00646"/>
    </source>
</evidence>
<reference evidence="3" key="2">
    <citation type="submission" date="2023-02" db="EMBL/GenBank/DDBJ databases">
        <authorList>
            <consortium name="DOE Joint Genome Institute"/>
            <person name="Mondo S.J."/>
            <person name="Chang Y."/>
            <person name="Wang Y."/>
            <person name="Ahrendt S."/>
            <person name="Andreopoulos W."/>
            <person name="Barry K."/>
            <person name="Beard J."/>
            <person name="Benny G.L."/>
            <person name="Blankenship S."/>
            <person name="Bonito G."/>
            <person name="Cuomo C."/>
            <person name="Desiro A."/>
            <person name="Gervers K.A."/>
            <person name="Hundley H."/>
            <person name="Kuo A."/>
            <person name="LaButti K."/>
            <person name="Lang B.F."/>
            <person name="Lipzen A."/>
            <person name="O'Donnell K."/>
            <person name="Pangilinan J."/>
            <person name="Reynolds N."/>
            <person name="Sandor L."/>
            <person name="Smith M.W."/>
            <person name="Tsang A."/>
            <person name="Grigoriev I.V."/>
            <person name="Stajich J.E."/>
            <person name="Spatafora J.W."/>
        </authorList>
    </citation>
    <scope>NUCLEOTIDE SEQUENCE</scope>
    <source>
        <strain evidence="3">RSA 2281</strain>
    </source>
</reference>
<dbReference type="PANTHER" id="PTHR13318:SF95">
    <property type="entry name" value="F-BOX PROTEIN YLR352W"/>
    <property type="match status" value="1"/>
</dbReference>
<feature type="region of interest" description="Disordered" evidence="1">
    <location>
        <begin position="1"/>
        <end position="21"/>
    </location>
</feature>
<feature type="domain" description="F-box" evidence="2">
    <location>
        <begin position="166"/>
        <end position="197"/>
    </location>
</feature>
<dbReference type="GO" id="GO:0031146">
    <property type="term" value="P:SCF-dependent proteasomal ubiquitin-dependent protein catabolic process"/>
    <property type="evidence" value="ECO:0007669"/>
    <property type="project" value="TreeGrafter"/>
</dbReference>
<gene>
    <name evidence="3" type="ORF">BDA99DRAFT_576263</name>
</gene>
<accession>A0AAD5K034</accession>
<sequence>MSKRAASPTIETNSKRNKSEHMTHFIHEVPENNKDTCFLHLEHVQDVFKNDRFSETVDLCDSAMDRILHQQLKILDIRAASLGMMGNFKKADKDASLMVHLAPSQSIGYIRMGDLWMLRGNQRQAMEVYQSGLKHIKEEETKGHELLLLRHQKAMQKRNEPFDIIAHLPYDIINLILLQLTLGERFQFLDTSKTWRNKGCACAPAWDHIWILNGHESAERFVQLLPYIDQHIIELAGIDLDQSLLDTLFRQLSNGQFNRLRRCYMAGKEIQNTHFDAFTKAGKTLTELHLSFEDISTVGLKRALHACTELRNLSINRGCNSIVMDIVHHNCQKLKRLSYGIEFLNTYDIYDDEIKTEKKEKTVVSAAATVTQSGLQELAVEIKRPLDIVPTLNQHHSTIRSLSMKAIDSSVSDGIVFYDISFLIGTFKFELEEANEKDLDTLAKACRSLRELRSIHLYAGDIACKTFIPPLLQNAIHLRWLSLSSGCFVNLPAETYTVIGNLPYLQRLTIDRAATTDEKMKTLFDALVSKDRQLPTVLEDIRVIESKSFRVDSVIDHLVQLPALKHLSFNNARLSEQDMLNLAKKLQYHPRFCSITLEDMNSVKDKTLIALAAIKQLKQIHLEDLLFISSEGLKAFKGTSIKLTVKKGYHDINEKDL</sequence>
<dbReference type="SUPFAM" id="SSF48452">
    <property type="entry name" value="TPR-like"/>
    <property type="match status" value="1"/>
</dbReference>
<dbReference type="AlphaFoldDB" id="A0AAD5K034"/>
<dbReference type="Proteomes" id="UP001209540">
    <property type="component" value="Unassembled WGS sequence"/>
</dbReference>
<dbReference type="GO" id="GO:0019005">
    <property type="term" value="C:SCF ubiquitin ligase complex"/>
    <property type="evidence" value="ECO:0007669"/>
    <property type="project" value="TreeGrafter"/>
</dbReference>
<dbReference type="EMBL" id="JAIXMP010000041">
    <property type="protein sequence ID" value="KAI9247711.1"/>
    <property type="molecule type" value="Genomic_DNA"/>
</dbReference>
<dbReference type="InterPro" id="IPR032675">
    <property type="entry name" value="LRR_dom_sf"/>
</dbReference>
<reference evidence="3" key="1">
    <citation type="journal article" date="2022" name="IScience">
        <title>Evolution of zygomycete secretomes and the origins of terrestrial fungal ecologies.</title>
        <authorList>
            <person name="Chang Y."/>
            <person name="Wang Y."/>
            <person name="Mondo S."/>
            <person name="Ahrendt S."/>
            <person name="Andreopoulos W."/>
            <person name="Barry K."/>
            <person name="Beard J."/>
            <person name="Benny G.L."/>
            <person name="Blankenship S."/>
            <person name="Bonito G."/>
            <person name="Cuomo C."/>
            <person name="Desiro A."/>
            <person name="Gervers K.A."/>
            <person name="Hundley H."/>
            <person name="Kuo A."/>
            <person name="LaButti K."/>
            <person name="Lang B.F."/>
            <person name="Lipzen A."/>
            <person name="O'Donnell K."/>
            <person name="Pangilinan J."/>
            <person name="Reynolds N."/>
            <person name="Sandor L."/>
            <person name="Smith M.E."/>
            <person name="Tsang A."/>
            <person name="Grigoriev I.V."/>
            <person name="Stajich J.E."/>
            <person name="Spatafora J.W."/>
        </authorList>
    </citation>
    <scope>NUCLEOTIDE SEQUENCE</scope>
    <source>
        <strain evidence="3">RSA 2281</strain>
    </source>
</reference>